<dbReference type="InterPro" id="IPR001789">
    <property type="entry name" value="Sig_transdc_resp-reg_receiver"/>
</dbReference>
<dbReference type="InterPro" id="IPR036097">
    <property type="entry name" value="HisK_dim/P_sf"/>
</dbReference>
<dbReference type="InterPro" id="IPR011006">
    <property type="entry name" value="CheY-like_superfamily"/>
</dbReference>
<dbReference type="SMART" id="SM00448">
    <property type="entry name" value="REC"/>
    <property type="match status" value="1"/>
</dbReference>
<dbReference type="GO" id="GO:0000156">
    <property type="term" value="F:phosphorelay response regulator activity"/>
    <property type="evidence" value="ECO:0007669"/>
    <property type="project" value="TreeGrafter"/>
</dbReference>
<dbReference type="InterPro" id="IPR003661">
    <property type="entry name" value="HisK_dim/P_dom"/>
</dbReference>
<organism evidence="11 12">
    <name type="scientific">Nonlabens agnitus</name>
    <dbReference type="NCBI Taxonomy" id="870484"/>
    <lineage>
        <taxon>Bacteria</taxon>
        <taxon>Pseudomonadati</taxon>
        <taxon>Bacteroidota</taxon>
        <taxon>Flavobacteriia</taxon>
        <taxon>Flavobacteriales</taxon>
        <taxon>Flavobacteriaceae</taxon>
        <taxon>Nonlabens</taxon>
    </lineage>
</organism>
<keyword evidence="6" id="KW-0238">DNA-binding</keyword>
<keyword evidence="7" id="KW-0804">Transcription</keyword>
<dbReference type="EMBL" id="MQUC01000003">
    <property type="protein sequence ID" value="PRP65830.1"/>
    <property type="molecule type" value="Genomic_DNA"/>
</dbReference>
<dbReference type="SUPFAM" id="SSF47384">
    <property type="entry name" value="Homodimeric domain of signal transducing histidine kinase"/>
    <property type="match status" value="1"/>
</dbReference>
<evidence type="ECO:0000313" key="12">
    <source>
        <dbReference type="Proteomes" id="UP000239532"/>
    </source>
</evidence>
<dbReference type="Gene3D" id="3.40.50.2300">
    <property type="match status" value="1"/>
</dbReference>
<dbReference type="Proteomes" id="UP000239532">
    <property type="component" value="Unassembled WGS sequence"/>
</dbReference>
<dbReference type="PANTHER" id="PTHR48111:SF1">
    <property type="entry name" value="TWO-COMPONENT RESPONSE REGULATOR ORR33"/>
    <property type="match status" value="1"/>
</dbReference>
<evidence type="ECO:0000256" key="7">
    <source>
        <dbReference type="ARBA" id="ARBA00023163"/>
    </source>
</evidence>
<dbReference type="RefSeq" id="WP_105981696.1">
    <property type="nucleotide sequence ID" value="NZ_MQUC01000003.1"/>
</dbReference>
<evidence type="ECO:0000256" key="5">
    <source>
        <dbReference type="ARBA" id="ARBA00023015"/>
    </source>
</evidence>
<dbReference type="GO" id="GO:0005829">
    <property type="term" value="C:cytosol"/>
    <property type="evidence" value="ECO:0007669"/>
    <property type="project" value="TreeGrafter"/>
</dbReference>
<comment type="caution">
    <text evidence="11">The sequence shown here is derived from an EMBL/GenBank/DDBJ whole genome shotgun (WGS) entry which is preliminary data.</text>
</comment>
<name>A0A2S9WQQ6_9FLAO</name>
<evidence type="ECO:0000256" key="1">
    <source>
        <dbReference type="ARBA" id="ARBA00000085"/>
    </source>
</evidence>
<evidence type="ECO:0000256" key="6">
    <source>
        <dbReference type="ARBA" id="ARBA00023125"/>
    </source>
</evidence>
<feature type="domain" description="PAS" evidence="10">
    <location>
        <begin position="140"/>
        <end position="211"/>
    </location>
</feature>
<feature type="modified residue" description="4-aspartylphosphate" evidence="8">
    <location>
        <position position="62"/>
    </location>
</feature>
<accession>A0A2S9WQQ6</accession>
<dbReference type="GO" id="GO:0006355">
    <property type="term" value="P:regulation of DNA-templated transcription"/>
    <property type="evidence" value="ECO:0007669"/>
    <property type="project" value="TreeGrafter"/>
</dbReference>
<evidence type="ECO:0000256" key="8">
    <source>
        <dbReference type="PROSITE-ProRule" id="PRU00169"/>
    </source>
</evidence>
<evidence type="ECO:0000259" key="10">
    <source>
        <dbReference type="PROSITE" id="PS50112"/>
    </source>
</evidence>
<dbReference type="InterPro" id="IPR000014">
    <property type="entry name" value="PAS"/>
</dbReference>
<dbReference type="PANTHER" id="PTHR48111">
    <property type="entry name" value="REGULATOR OF RPOS"/>
    <property type="match status" value="1"/>
</dbReference>
<dbReference type="Pfam" id="PF13426">
    <property type="entry name" value="PAS_9"/>
    <property type="match status" value="1"/>
</dbReference>
<dbReference type="EC" id="2.7.13.3" evidence="2"/>
<proteinExistence type="predicted"/>
<evidence type="ECO:0000313" key="11">
    <source>
        <dbReference type="EMBL" id="PRP65830.1"/>
    </source>
</evidence>
<dbReference type="GO" id="GO:0000976">
    <property type="term" value="F:transcription cis-regulatory region binding"/>
    <property type="evidence" value="ECO:0007669"/>
    <property type="project" value="TreeGrafter"/>
</dbReference>
<gene>
    <name evidence="11" type="ORF">BST86_01350</name>
</gene>
<dbReference type="GO" id="GO:0032993">
    <property type="term" value="C:protein-DNA complex"/>
    <property type="evidence" value="ECO:0007669"/>
    <property type="project" value="TreeGrafter"/>
</dbReference>
<evidence type="ECO:0000256" key="4">
    <source>
        <dbReference type="ARBA" id="ARBA00023012"/>
    </source>
</evidence>
<dbReference type="SUPFAM" id="SSF52172">
    <property type="entry name" value="CheY-like"/>
    <property type="match status" value="1"/>
</dbReference>
<keyword evidence="5" id="KW-0805">Transcription regulation</keyword>
<sequence length="340" mass="38941">MRTKLSNYRILIVEDNKGDLLLIQEYLDEYFISSNLVSAKTFAEAKNLLQSPSNAFDIILLDLSLPDLDGMSLLDQMVPLSGDAPIVILTGYSNVPFSSLTLGQGASDYLLKDELTPFSLYKSVVHNIERKKHVQEIENSREEYTDLFELSPQPLIIYNTNDMSIIKVNDAACHLYGYTMEEFSHLNLLDIRPASEESYLRQEFKKITQTDMKSQTYVGVFKHQKKNGEVFTVEAYSNPASRVNENVRVSLINDVSEKLNYIKKIEDQNARLKDIAWIQSHIVRSPLSRIMGLVNLLSDEDLEPTERRFILEKISESSQELDHIIHDITEKASQLKREES</sequence>
<dbReference type="CDD" id="cd00130">
    <property type="entry name" value="PAS"/>
    <property type="match status" value="1"/>
</dbReference>
<dbReference type="PROSITE" id="PS50112">
    <property type="entry name" value="PAS"/>
    <property type="match status" value="1"/>
</dbReference>
<feature type="domain" description="Response regulatory" evidence="9">
    <location>
        <begin position="9"/>
        <end position="127"/>
    </location>
</feature>
<dbReference type="InterPro" id="IPR035965">
    <property type="entry name" value="PAS-like_dom_sf"/>
</dbReference>
<dbReference type="PROSITE" id="PS50110">
    <property type="entry name" value="RESPONSE_REGULATORY"/>
    <property type="match status" value="1"/>
</dbReference>
<reference evidence="11 12" key="1">
    <citation type="submission" date="2016-11" db="EMBL/GenBank/DDBJ databases">
        <title>Trade-off between light-utilization and light-protection in marine flavobacteria.</title>
        <authorList>
            <person name="Kumagai Y."/>
        </authorList>
    </citation>
    <scope>NUCLEOTIDE SEQUENCE [LARGE SCALE GENOMIC DNA]</scope>
    <source>
        <strain evidence="11 12">JCM 17109</strain>
    </source>
</reference>
<dbReference type="SUPFAM" id="SSF55785">
    <property type="entry name" value="PYP-like sensor domain (PAS domain)"/>
    <property type="match status" value="1"/>
</dbReference>
<dbReference type="CDD" id="cd00156">
    <property type="entry name" value="REC"/>
    <property type="match status" value="1"/>
</dbReference>
<evidence type="ECO:0000256" key="2">
    <source>
        <dbReference type="ARBA" id="ARBA00012438"/>
    </source>
</evidence>
<dbReference type="Gene3D" id="1.10.287.130">
    <property type="match status" value="1"/>
</dbReference>
<evidence type="ECO:0000256" key="3">
    <source>
        <dbReference type="ARBA" id="ARBA00022553"/>
    </source>
</evidence>
<protein>
    <recommendedName>
        <fullName evidence="2">histidine kinase</fullName>
        <ecNumber evidence="2">2.7.13.3</ecNumber>
    </recommendedName>
</protein>
<keyword evidence="3 8" id="KW-0597">Phosphoprotein</keyword>
<dbReference type="Gene3D" id="3.30.450.20">
    <property type="entry name" value="PAS domain"/>
    <property type="match status" value="1"/>
</dbReference>
<comment type="catalytic activity">
    <reaction evidence="1">
        <text>ATP + protein L-histidine = ADP + protein N-phospho-L-histidine.</text>
        <dbReference type="EC" id="2.7.13.3"/>
    </reaction>
</comment>
<dbReference type="AlphaFoldDB" id="A0A2S9WQQ6"/>
<dbReference type="NCBIfam" id="TIGR00229">
    <property type="entry name" value="sensory_box"/>
    <property type="match status" value="1"/>
</dbReference>
<dbReference type="SMART" id="SM00091">
    <property type="entry name" value="PAS"/>
    <property type="match status" value="1"/>
</dbReference>
<dbReference type="OrthoDB" id="9808408at2"/>
<dbReference type="GO" id="GO:0000155">
    <property type="term" value="F:phosphorelay sensor kinase activity"/>
    <property type="evidence" value="ECO:0007669"/>
    <property type="project" value="InterPro"/>
</dbReference>
<keyword evidence="4" id="KW-0902">Two-component regulatory system</keyword>
<dbReference type="InterPro" id="IPR039420">
    <property type="entry name" value="WalR-like"/>
</dbReference>
<dbReference type="CDD" id="cd00082">
    <property type="entry name" value="HisKA"/>
    <property type="match status" value="1"/>
</dbReference>
<dbReference type="Pfam" id="PF00072">
    <property type="entry name" value="Response_reg"/>
    <property type="match status" value="1"/>
</dbReference>
<evidence type="ECO:0000259" key="9">
    <source>
        <dbReference type="PROSITE" id="PS50110"/>
    </source>
</evidence>
<dbReference type="Pfam" id="PF00512">
    <property type="entry name" value="HisKA"/>
    <property type="match status" value="1"/>
</dbReference>
<keyword evidence="12" id="KW-1185">Reference proteome</keyword>